<keyword evidence="5" id="KW-1185">Reference proteome</keyword>
<keyword evidence="3" id="KW-0732">Signal</keyword>
<evidence type="ECO:0000313" key="4">
    <source>
        <dbReference type="EMBL" id="KXA14868.1"/>
    </source>
</evidence>
<dbReference type="Pfam" id="PF00515">
    <property type="entry name" value="TPR_1"/>
    <property type="match status" value="1"/>
</dbReference>
<dbReference type="STRING" id="134605.HMPREF3206_00888"/>
<evidence type="ECO:0000313" key="5">
    <source>
        <dbReference type="Proteomes" id="UP000070617"/>
    </source>
</evidence>
<comment type="caution">
    <text evidence="4">The sequence shown here is derived from an EMBL/GenBank/DDBJ whole genome shotgun (WGS) entry which is preliminary data.</text>
</comment>
<keyword evidence="2" id="KW-0175">Coiled coil</keyword>
<dbReference type="SMART" id="SM00028">
    <property type="entry name" value="TPR"/>
    <property type="match status" value="2"/>
</dbReference>
<reference evidence="5" key="1">
    <citation type="submission" date="2016-01" db="EMBL/GenBank/DDBJ databases">
        <authorList>
            <person name="Mitreva M."/>
            <person name="Pepin K.H."/>
            <person name="Mihindukulasuriya K.A."/>
            <person name="Fulton R."/>
            <person name="Fronick C."/>
            <person name="O'Laughlin M."/>
            <person name="Miner T."/>
            <person name="Herter B."/>
            <person name="Rosa B.A."/>
            <person name="Cordes M."/>
            <person name="Tomlinson C."/>
            <person name="Wollam A."/>
            <person name="Palsikar V.B."/>
            <person name="Mardis E.R."/>
            <person name="Wilson R.K."/>
        </authorList>
    </citation>
    <scope>NUCLEOTIDE SEQUENCE [LARGE SCALE GENOMIC DNA]</scope>
    <source>
        <strain evidence="5">CMW8396</strain>
    </source>
</reference>
<dbReference type="SUPFAM" id="SSF48452">
    <property type="entry name" value="TPR-like"/>
    <property type="match status" value="1"/>
</dbReference>
<protein>
    <submittedName>
        <fullName evidence="4">Tetratricopeptide repeat protein</fullName>
    </submittedName>
</protein>
<feature type="signal peptide" evidence="3">
    <location>
        <begin position="1"/>
        <end position="19"/>
    </location>
</feature>
<evidence type="ECO:0000256" key="1">
    <source>
        <dbReference type="PROSITE-ProRule" id="PRU00339"/>
    </source>
</evidence>
<dbReference type="AlphaFoldDB" id="A0A133NF01"/>
<sequence>MKKFLGIVFLVILSQGIYAQEQTWEYPFIKALNYEERQEWNLAIEELEKSRALQEENLFVLKELGYCYAKQGEWEKAKECYEKVLFFYPEDSNAKKNLEILLENKTK</sequence>
<accession>A0A133NF01</accession>
<name>A0A133NF01_9FUSO</name>
<dbReference type="InterPro" id="IPR011990">
    <property type="entry name" value="TPR-like_helical_dom_sf"/>
</dbReference>
<dbReference type="InterPro" id="IPR019734">
    <property type="entry name" value="TPR_rpt"/>
</dbReference>
<feature type="coiled-coil region" evidence="2">
    <location>
        <begin position="37"/>
        <end position="64"/>
    </location>
</feature>
<dbReference type="Proteomes" id="UP000070617">
    <property type="component" value="Unassembled WGS sequence"/>
</dbReference>
<dbReference type="Gene3D" id="1.25.40.10">
    <property type="entry name" value="Tetratricopeptide repeat domain"/>
    <property type="match status" value="1"/>
</dbReference>
<dbReference type="RefSeq" id="WP_008801508.1">
    <property type="nucleotide sequence ID" value="NZ_KQ956532.1"/>
</dbReference>
<feature type="repeat" description="TPR" evidence="1">
    <location>
        <begin position="58"/>
        <end position="91"/>
    </location>
</feature>
<feature type="chain" id="PRO_5007457902" evidence="3">
    <location>
        <begin position="20"/>
        <end position="107"/>
    </location>
</feature>
<dbReference type="EMBL" id="LRPX01000037">
    <property type="protein sequence ID" value="KXA14868.1"/>
    <property type="molecule type" value="Genomic_DNA"/>
</dbReference>
<organism evidence="4 5">
    <name type="scientific">Fusobacterium equinum</name>
    <dbReference type="NCBI Taxonomy" id="134605"/>
    <lineage>
        <taxon>Bacteria</taxon>
        <taxon>Fusobacteriati</taxon>
        <taxon>Fusobacteriota</taxon>
        <taxon>Fusobacteriia</taxon>
        <taxon>Fusobacteriales</taxon>
        <taxon>Fusobacteriaceae</taxon>
        <taxon>Fusobacterium</taxon>
    </lineage>
</organism>
<gene>
    <name evidence="4" type="ORF">HMPREF3206_00888</name>
</gene>
<evidence type="ECO:0000256" key="3">
    <source>
        <dbReference type="SAM" id="SignalP"/>
    </source>
</evidence>
<evidence type="ECO:0000256" key="2">
    <source>
        <dbReference type="SAM" id="Coils"/>
    </source>
</evidence>
<dbReference type="PATRIC" id="fig|134605.3.peg.885"/>
<keyword evidence="1" id="KW-0802">TPR repeat</keyword>
<proteinExistence type="predicted"/>
<dbReference type="PROSITE" id="PS50005">
    <property type="entry name" value="TPR"/>
    <property type="match status" value="1"/>
</dbReference>